<evidence type="ECO:0000313" key="5">
    <source>
        <dbReference type="EMBL" id="QIZ73581.1"/>
    </source>
</evidence>
<dbReference type="InterPro" id="IPR017871">
    <property type="entry name" value="ABC_transporter-like_CS"/>
</dbReference>
<sequence length="283" mass="32092">MEVEQLTFTYPRSSQPTIKGLTFNISEGEIFGFLGPSGAGKSTTQKILIRLLKGYGGRISVFNQSLDTWKSDYYERIGVGFELPNHYLKLTALENLNYFRSLYGGKTEHPQQLLERVGLAKDADVMVSQFSKGMKMRLNFIRALLNRPRLLFLDEPTSGLDPVNAKIIQDLIREQQAQGTTIFLTTHNMTVADRLCDRVAFIVDGNIELIDSPKALKLQYGERKVRVEYGENSHLISREFPLEGLGNNSEFLQILRDRDVQTLHTLETTLDNIFIEVTGKTLV</sequence>
<dbReference type="InterPro" id="IPR003593">
    <property type="entry name" value="AAA+_ATPase"/>
</dbReference>
<protein>
    <submittedName>
        <fullName evidence="5">ABC transporter ATP-binding protein</fullName>
    </submittedName>
</protein>
<dbReference type="PANTHER" id="PTHR42711">
    <property type="entry name" value="ABC TRANSPORTER ATP-BINDING PROTEIN"/>
    <property type="match status" value="1"/>
</dbReference>
<gene>
    <name evidence="5" type="ORF">HCG48_03745</name>
</gene>
<accession>A0A6H1U420</accession>
<dbReference type="GO" id="GO:0016887">
    <property type="term" value="F:ATP hydrolysis activity"/>
    <property type="evidence" value="ECO:0007669"/>
    <property type="project" value="InterPro"/>
</dbReference>
<dbReference type="InterPro" id="IPR050763">
    <property type="entry name" value="ABC_transporter_ATP-binding"/>
</dbReference>
<keyword evidence="6" id="KW-1185">Reference proteome</keyword>
<evidence type="ECO:0000256" key="2">
    <source>
        <dbReference type="ARBA" id="ARBA00022741"/>
    </source>
</evidence>
<proteinExistence type="predicted"/>
<evidence type="ECO:0000256" key="3">
    <source>
        <dbReference type="ARBA" id="ARBA00022840"/>
    </source>
</evidence>
<keyword evidence="3 5" id="KW-0067">ATP-binding</keyword>
<dbReference type="Proteomes" id="UP000500857">
    <property type="component" value="Chromosome"/>
</dbReference>
<dbReference type="SUPFAM" id="SSF52540">
    <property type="entry name" value="P-loop containing nucleoside triphosphate hydrolases"/>
    <property type="match status" value="1"/>
</dbReference>
<evidence type="ECO:0000313" key="6">
    <source>
        <dbReference type="Proteomes" id="UP000500857"/>
    </source>
</evidence>
<keyword evidence="1" id="KW-0813">Transport</keyword>
<dbReference type="Gene3D" id="3.40.50.300">
    <property type="entry name" value="P-loop containing nucleotide triphosphate hydrolases"/>
    <property type="match status" value="1"/>
</dbReference>
<name>A0A6H1U420_9CYAN</name>
<dbReference type="Pfam" id="PF00005">
    <property type="entry name" value="ABC_tran"/>
    <property type="match status" value="1"/>
</dbReference>
<dbReference type="InterPro" id="IPR003439">
    <property type="entry name" value="ABC_transporter-like_ATP-bd"/>
</dbReference>
<dbReference type="InterPro" id="IPR027417">
    <property type="entry name" value="P-loop_NTPase"/>
</dbReference>
<dbReference type="PROSITE" id="PS00211">
    <property type="entry name" value="ABC_TRANSPORTER_1"/>
    <property type="match status" value="1"/>
</dbReference>
<reference evidence="5 6" key="1">
    <citation type="submission" date="2020-04" db="EMBL/GenBank/DDBJ databases">
        <authorList>
            <person name="Basu S."/>
            <person name="Maruthanayagam V."/>
            <person name="Chakraborty S."/>
            <person name="Pramanik A."/>
            <person name="Mukherjee J."/>
            <person name="Brink B."/>
        </authorList>
    </citation>
    <scope>NUCLEOTIDE SEQUENCE [LARGE SCALE GENOMIC DNA]</scope>
    <source>
        <strain evidence="5 6">AP17</strain>
    </source>
</reference>
<dbReference type="KEGG" id="oxy:HCG48_03745"/>
<dbReference type="CDD" id="cd03230">
    <property type="entry name" value="ABC_DR_subfamily_A"/>
    <property type="match status" value="1"/>
</dbReference>
<dbReference type="EMBL" id="CP051167">
    <property type="protein sequence ID" value="QIZ73581.1"/>
    <property type="molecule type" value="Genomic_DNA"/>
</dbReference>
<evidence type="ECO:0000259" key="4">
    <source>
        <dbReference type="PROSITE" id="PS50893"/>
    </source>
</evidence>
<dbReference type="SMART" id="SM00382">
    <property type="entry name" value="AAA"/>
    <property type="match status" value="1"/>
</dbReference>
<feature type="domain" description="ABC transporter" evidence="4">
    <location>
        <begin position="1"/>
        <end position="229"/>
    </location>
</feature>
<dbReference type="AlphaFoldDB" id="A0A6H1U420"/>
<keyword evidence="2" id="KW-0547">Nucleotide-binding</keyword>
<dbReference type="GO" id="GO:0005524">
    <property type="term" value="F:ATP binding"/>
    <property type="evidence" value="ECO:0007669"/>
    <property type="project" value="UniProtKB-KW"/>
</dbReference>
<evidence type="ECO:0000256" key="1">
    <source>
        <dbReference type="ARBA" id="ARBA00022448"/>
    </source>
</evidence>
<organism evidence="5 6">
    <name type="scientific">Oxynema aestuarii AP17</name>
    <dbReference type="NCBI Taxonomy" id="2064643"/>
    <lineage>
        <taxon>Bacteria</taxon>
        <taxon>Bacillati</taxon>
        <taxon>Cyanobacteriota</taxon>
        <taxon>Cyanophyceae</taxon>
        <taxon>Oscillatoriophycideae</taxon>
        <taxon>Oscillatoriales</taxon>
        <taxon>Oscillatoriaceae</taxon>
        <taxon>Oxynema</taxon>
        <taxon>Oxynema aestuarii</taxon>
    </lineage>
</organism>
<dbReference type="PROSITE" id="PS50893">
    <property type="entry name" value="ABC_TRANSPORTER_2"/>
    <property type="match status" value="1"/>
</dbReference>
<dbReference type="PANTHER" id="PTHR42711:SF18">
    <property type="entry name" value="ABC TRANSPORTER, ATP-BINDING PROTEIN"/>
    <property type="match status" value="1"/>
</dbReference>